<sequence length="100" mass="9310">QAITQAGATGKQALAIQFSTAGAPAVGEALPDGSRLTGSALLGELQKSVLPASEGNTTASAASSAATAAASPAAALPAGMGAWRAGTAGIAPLTAPTAKP</sequence>
<evidence type="ECO:0000313" key="1">
    <source>
        <dbReference type="EMBL" id="KAI7835247.1"/>
    </source>
</evidence>
<evidence type="ECO:0000313" key="2">
    <source>
        <dbReference type="Proteomes" id="UP001205105"/>
    </source>
</evidence>
<dbReference type="AlphaFoldDB" id="A0AAD5DC40"/>
<organism evidence="1 2">
    <name type="scientific">Chlorella ohadii</name>
    <dbReference type="NCBI Taxonomy" id="2649997"/>
    <lineage>
        <taxon>Eukaryota</taxon>
        <taxon>Viridiplantae</taxon>
        <taxon>Chlorophyta</taxon>
        <taxon>core chlorophytes</taxon>
        <taxon>Trebouxiophyceae</taxon>
        <taxon>Chlorellales</taxon>
        <taxon>Chlorellaceae</taxon>
        <taxon>Chlorella clade</taxon>
        <taxon>Chlorella</taxon>
    </lineage>
</organism>
<accession>A0AAD5DC40</accession>
<comment type="caution">
    <text evidence="1">The sequence shown here is derived from an EMBL/GenBank/DDBJ whole genome shotgun (WGS) entry which is preliminary data.</text>
</comment>
<proteinExistence type="predicted"/>
<reference evidence="1" key="1">
    <citation type="submission" date="2020-11" db="EMBL/GenBank/DDBJ databases">
        <title>Chlorella ohadii genome sequencing and assembly.</title>
        <authorList>
            <person name="Murik O."/>
            <person name="Treves H."/>
            <person name="Kedem I."/>
            <person name="Shotland Y."/>
            <person name="Kaplan A."/>
        </authorList>
    </citation>
    <scope>NUCLEOTIDE SEQUENCE</scope>
    <source>
        <strain evidence="1">1</strain>
    </source>
</reference>
<gene>
    <name evidence="1" type="ORF">COHA_010851</name>
</gene>
<feature type="non-terminal residue" evidence="1">
    <location>
        <position position="1"/>
    </location>
</feature>
<dbReference type="EMBL" id="JADXDR010000418">
    <property type="protein sequence ID" value="KAI7835247.1"/>
    <property type="molecule type" value="Genomic_DNA"/>
</dbReference>
<keyword evidence="2" id="KW-1185">Reference proteome</keyword>
<name>A0AAD5DC40_9CHLO</name>
<protein>
    <submittedName>
        <fullName evidence="1">Uncharacterized protein</fullName>
    </submittedName>
</protein>
<dbReference type="Proteomes" id="UP001205105">
    <property type="component" value="Unassembled WGS sequence"/>
</dbReference>